<gene>
    <name evidence="2" type="ORF">DWZ83_03130</name>
    <name evidence="1" type="ORF">KHZ85_05340</name>
</gene>
<proteinExistence type="predicted"/>
<evidence type="ECO:0000313" key="2">
    <source>
        <dbReference type="EMBL" id="RHM14111.1"/>
    </source>
</evidence>
<reference evidence="1" key="2">
    <citation type="submission" date="2021-02" db="EMBL/GenBank/DDBJ databases">
        <title>Infant gut strain persistence is associated with maternal origin, phylogeny, and functional potential including surface adhesion and iron acquisition.</title>
        <authorList>
            <person name="Lou Y.C."/>
        </authorList>
    </citation>
    <scope>NUCLEOTIDE SEQUENCE</scope>
    <source>
        <strain evidence="1">L3_108_103G1_dasL3_108_103G1_concoct_2</strain>
    </source>
</reference>
<keyword evidence="3" id="KW-1185">Reference proteome</keyword>
<dbReference type="Proteomes" id="UP000284868">
    <property type="component" value="Unassembled WGS sequence"/>
</dbReference>
<dbReference type="EMBL" id="JAGZMZ010000010">
    <property type="protein sequence ID" value="MBS4884173.1"/>
    <property type="molecule type" value="Genomic_DNA"/>
</dbReference>
<dbReference type="AlphaFoldDB" id="A0A415PN27"/>
<dbReference type="RefSeq" id="WP_004800775.1">
    <property type="nucleotide sequence ID" value="NZ_CABKNA010000001.1"/>
</dbReference>
<dbReference type="EMBL" id="QRPK01000009">
    <property type="protein sequence ID" value="RHM14111.1"/>
    <property type="molecule type" value="Genomic_DNA"/>
</dbReference>
<comment type="caution">
    <text evidence="2">The sequence shown here is derived from an EMBL/GenBank/DDBJ whole genome shotgun (WGS) entry which is preliminary data.</text>
</comment>
<organism evidence="2 3">
    <name type="scientific">Amedibacillus dolichus</name>
    <dbReference type="NCBI Taxonomy" id="31971"/>
    <lineage>
        <taxon>Bacteria</taxon>
        <taxon>Bacillati</taxon>
        <taxon>Bacillota</taxon>
        <taxon>Erysipelotrichia</taxon>
        <taxon>Erysipelotrichales</taxon>
        <taxon>Erysipelotrichaceae</taxon>
        <taxon>Amedibacillus</taxon>
    </lineage>
</organism>
<sequence>MRLYKRYISVVQRVDKEGRITPISIVWDDGKEYSIDRILEIRNSVSQVGGCGVLYQCRIAGNIRNLYYERMRWFVESTKP</sequence>
<name>A0A415PN27_9FIRM</name>
<dbReference type="GeneID" id="92794191"/>
<dbReference type="Proteomes" id="UP000753219">
    <property type="component" value="Unassembled WGS sequence"/>
</dbReference>
<accession>A0A415PN27</accession>
<reference evidence="2 3" key="1">
    <citation type="submission" date="2018-08" db="EMBL/GenBank/DDBJ databases">
        <title>A genome reference for cultivated species of the human gut microbiota.</title>
        <authorList>
            <person name="Zou Y."/>
            <person name="Xue W."/>
            <person name="Luo G."/>
        </authorList>
    </citation>
    <scope>NUCLEOTIDE SEQUENCE [LARGE SCALE GENOMIC DNA]</scope>
    <source>
        <strain evidence="2 3">AF35-6BH</strain>
    </source>
</reference>
<evidence type="ECO:0000313" key="1">
    <source>
        <dbReference type="EMBL" id="MBS4884173.1"/>
    </source>
</evidence>
<dbReference type="OrthoDB" id="1683857at2"/>
<protein>
    <submittedName>
        <fullName evidence="2">Uncharacterized protein</fullName>
    </submittedName>
</protein>
<evidence type="ECO:0000313" key="3">
    <source>
        <dbReference type="Proteomes" id="UP000284868"/>
    </source>
</evidence>